<accession>A0AAD9N8P9</accession>
<comment type="caution">
    <text evidence="3">The sequence shown here is derived from an EMBL/GenBank/DDBJ whole genome shotgun (WGS) entry which is preliminary data.</text>
</comment>
<evidence type="ECO:0000256" key="2">
    <source>
        <dbReference type="SAM" id="Phobius"/>
    </source>
</evidence>
<evidence type="ECO:0008006" key="5">
    <source>
        <dbReference type="Google" id="ProtNLM"/>
    </source>
</evidence>
<proteinExistence type="predicted"/>
<dbReference type="EMBL" id="JAODUP010000174">
    <property type="protein sequence ID" value="KAK2158244.1"/>
    <property type="molecule type" value="Genomic_DNA"/>
</dbReference>
<evidence type="ECO:0000256" key="1">
    <source>
        <dbReference type="SAM" id="MobiDB-lite"/>
    </source>
</evidence>
<name>A0AAD9N8P9_9ANNE</name>
<reference evidence="3" key="1">
    <citation type="journal article" date="2023" name="Mol. Biol. Evol.">
        <title>Third-Generation Sequencing Reveals the Adaptive Role of the Epigenome in Three Deep-Sea Polychaetes.</title>
        <authorList>
            <person name="Perez M."/>
            <person name="Aroh O."/>
            <person name="Sun Y."/>
            <person name="Lan Y."/>
            <person name="Juniper S.K."/>
            <person name="Young C.R."/>
            <person name="Angers B."/>
            <person name="Qian P.Y."/>
        </authorList>
    </citation>
    <scope>NUCLEOTIDE SEQUENCE</scope>
    <source>
        <strain evidence="3">P08H-3</strain>
    </source>
</reference>
<feature type="transmembrane region" description="Helical" evidence="2">
    <location>
        <begin position="142"/>
        <end position="162"/>
    </location>
</feature>
<dbReference type="PANTHER" id="PTHR36694:SF11">
    <property type="entry name" value="LP21121P-RELATED"/>
    <property type="match status" value="1"/>
</dbReference>
<keyword evidence="4" id="KW-1185">Reference proteome</keyword>
<feature type="transmembrane region" description="Helical" evidence="2">
    <location>
        <begin position="21"/>
        <end position="40"/>
    </location>
</feature>
<keyword evidence="2" id="KW-0472">Membrane</keyword>
<organism evidence="3 4">
    <name type="scientific">Paralvinella palmiformis</name>
    <dbReference type="NCBI Taxonomy" id="53620"/>
    <lineage>
        <taxon>Eukaryota</taxon>
        <taxon>Metazoa</taxon>
        <taxon>Spiralia</taxon>
        <taxon>Lophotrochozoa</taxon>
        <taxon>Annelida</taxon>
        <taxon>Polychaeta</taxon>
        <taxon>Sedentaria</taxon>
        <taxon>Canalipalpata</taxon>
        <taxon>Terebellida</taxon>
        <taxon>Terebelliformia</taxon>
        <taxon>Alvinellidae</taxon>
        <taxon>Paralvinella</taxon>
    </lineage>
</organism>
<evidence type="ECO:0000313" key="4">
    <source>
        <dbReference type="Proteomes" id="UP001208570"/>
    </source>
</evidence>
<gene>
    <name evidence="3" type="ORF">LSH36_174g05005</name>
</gene>
<keyword evidence="2" id="KW-0812">Transmembrane</keyword>
<dbReference type="PANTHER" id="PTHR36694">
    <property type="entry name" value="PASIFLORA 1, ISOFORM A-RELATED"/>
    <property type="match status" value="1"/>
</dbReference>
<protein>
    <recommendedName>
        <fullName evidence="5">Transmembrane protein</fullName>
    </recommendedName>
</protein>
<sequence>MPIMNGCCCFVKLRNGSRASAVFTAITGLLNIIINIWMLVKLHAMEIYLERNERQVWMPPGIIVFIYIELVCNIGNLGLAMLLWIGINFGYEGKNLIFSWVYGMSAFRFYHFFLMMYVLIWIGGHRISDIVYVVPETLLVTMYWILNTFILVAALLCVVSYWQELIESLYGKEKRRRRFYKITNIRQAHRFPGTVTPSLYGSKATLAMSRQSSYAPSQPSVKPSHTSVSSGSLPYKA</sequence>
<evidence type="ECO:0000313" key="3">
    <source>
        <dbReference type="EMBL" id="KAK2158244.1"/>
    </source>
</evidence>
<feature type="transmembrane region" description="Helical" evidence="2">
    <location>
        <begin position="97"/>
        <end position="122"/>
    </location>
</feature>
<dbReference type="AlphaFoldDB" id="A0AAD9N8P9"/>
<dbReference type="Proteomes" id="UP001208570">
    <property type="component" value="Unassembled WGS sequence"/>
</dbReference>
<keyword evidence="2" id="KW-1133">Transmembrane helix</keyword>
<feature type="region of interest" description="Disordered" evidence="1">
    <location>
        <begin position="210"/>
        <end position="237"/>
    </location>
</feature>
<feature type="transmembrane region" description="Helical" evidence="2">
    <location>
        <begin position="60"/>
        <end position="85"/>
    </location>
</feature>